<accession>A0AA37NM76</accession>
<dbReference type="Proteomes" id="UP001181347">
    <property type="component" value="Unassembled WGS sequence"/>
</dbReference>
<reference evidence="3" key="2">
    <citation type="submission" date="2023-10" db="EMBL/GenBank/DDBJ databases">
        <title>Genome Sequence of the Bacteria from From Gut Wall in Crohn's Disease.</title>
        <authorList>
            <person name="Rodriguez-Palacios A."/>
        </authorList>
    </citation>
    <scope>NUCLEOTIDE SEQUENCE</scope>
    <source>
        <strain evidence="3">CavFT-hAR58</strain>
    </source>
</reference>
<proteinExistence type="predicted"/>
<dbReference type="GeneID" id="79838527"/>
<reference evidence="2" key="1">
    <citation type="submission" date="2022-01" db="EMBL/GenBank/DDBJ databases">
        <title>Novel bile acid biosynthetic pathways are enriched in the microbiome of centenarians.</title>
        <authorList>
            <person name="Sato Y."/>
            <person name="Atarashi K."/>
            <person name="Plichta R.D."/>
            <person name="Arai Y."/>
            <person name="Sasajima S."/>
            <person name="Kearney M.S."/>
            <person name="Suda W."/>
            <person name="Takeshita K."/>
            <person name="Sasaki T."/>
            <person name="Okamoto S."/>
            <person name="Skelly N.A."/>
            <person name="Okamura Y."/>
            <person name="Vlamakis H."/>
            <person name="Li Y."/>
            <person name="Tanoue T."/>
            <person name="Takei H."/>
            <person name="Nittono H."/>
            <person name="Narushima S."/>
            <person name="Irie J."/>
            <person name="Itoh H."/>
            <person name="Moriya K."/>
            <person name="Sugiura Y."/>
            <person name="Suematsu M."/>
            <person name="Moritoki N."/>
            <person name="Shibata S."/>
            <person name="Littman R.D."/>
            <person name="Fischbach A.M."/>
            <person name="Uwamino Y."/>
            <person name="Inoue T."/>
            <person name="Honda A."/>
            <person name="Hattori M."/>
            <person name="Murai T."/>
            <person name="Xavier J.R."/>
            <person name="Hirose N."/>
            <person name="Honda K."/>
        </authorList>
    </citation>
    <scope>NUCLEOTIDE SEQUENCE</scope>
    <source>
        <strain evidence="2">CE91-St16</strain>
    </source>
</reference>
<dbReference type="EMBL" id="BQOL01000001">
    <property type="protein sequence ID" value="GKI17604.1"/>
    <property type="molecule type" value="Genomic_DNA"/>
</dbReference>
<protein>
    <submittedName>
        <fullName evidence="2">Uncharacterized protein</fullName>
    </submittedName>
</protein>
<evidence type="ECO:0000313" key="4">
    <source>
        <dbReference type="Proteomes" id="UP001055105"/>
    </source>
</evidence>
<sequence>MKNVTTHRAGKLCYVTPLLEQIDVQPEKGFANSFPGGGVEPTGASYDDFYLDNE</sequence>
<organism evidence="2 4">
    <name type="scientific">Alistipes finegoldii</name>
    <dbReference type="NCBI Taxonomy" id="214856"/>
    <lineage>
        <taxon>Bacteria</taxon>
        <taxon>Pseudomonadati</taxon>
        <taxon>Bacteroidota</taxon>
        <taxon>Bacteroidia</taxon>
        <taxon>Bacteroidales</taxon>
        <taxon>Rikenellaceae</taxon>
        <taxon>Alistipes</taxon>
    </lineage>
</organism>
<name>A0AA37NM76_9BACT</name>
<feature type="region of interest" description="Disordered" evidence="1">
    <location>
        <begin position="31"/>
        <end position="54"/>
    </location>
</feature>
<comment type="caution">
    <text evidence="2">The sequence shown here is derived from an EMBL/GenBank/DDBJ whole genome shotgun (WGS) entry which is preliminary data.</text>
</comment>
<gene>
    <name evidence="2" type="ORF">CE91St16_05120</name>
    <name evidence="3" type="ORF">RVH17_08505</name>
</gene>
<evidence type="ECO:0000313" key="3">
    <source>
        <dbReference type="EMBL" id="MDU0260150.1"/>
    </source>
</evidence>
<dbReference type="Proteomes" id="UP001055105">
    <property type="component" value="Unassembled WGS sequence"/>
</dbReference>
<evidence type="ECO:0000256" key="1">
    <source>
        <dbReference type="SAM" id="MobiDB-lite"/>
    </source>
</evidence>
<dbReference type="AlphaFoldDB" id="A0AA37NM76"/>
<dbReference type="EMBL" id="JAWDES010000005">
    <property type="protein sequence ID" value="MDU0260150.1"/>
    <property type="molecule type" value="Genomic_DNA"/>
</dbReference>
<evidence type="ECO:0000313" key="2">
    <source>
        <dbReference type="EMBL" id="GKI17604.1"/>
    </source>
</evidence>
<dbReference type="RefSeq" id="WP_014775961.1">
    <property type="nucleotide sequence ID" value="NZ_AP025581.1"/>
</dbReference>